<feature type="transmembrane region" description="Helical" evidence="2">
    <location>
        <begin position="46"/>
        <end position="65"/>
    </location>
</feature>
<name>A0A0D0H3U6_9MICO</name>
<dbReference type="RefSeq" id="WP_042544884.1">
    <property type="nucleotide sequence ID" value="NZ_JXSQ01000021.1"/>
</dbReference>
<feature type="transmembrane region" description="Helical" evidence="2">
    <location>
        <begin position="12"/>
        <end position="34"/>
    </location>
</feature>
<keyword evidence="2" id="KW-1133">Transmembrane helix</keyword>
<accession>A0A0D0H3U6</accession>
<sequence length="293" mass="32491">MKPLEAKTLSAVVGITVLTFLLFTGSAAMLGPWWRFTDMPAADEWTAFWSFATLLTAITAAWFALHQLFAMRTANTEAANAARDASDASRAVVRPYLDIRFEFIPSIPGNPQSTPSAGFTAVVIENLGKTAAKNIRLTSRPLFQSSGVGRTGDKDKALEWIQEKFSGSFVFEHLSPGKKLSYVLDLTKEQMDLERGLPQRYDVDAEYWDINSVEKYVETHVLDAAPWHLSRVDAEPLAVIARQMRTMNNYERTAQRLRSRLVNAAEEASEAIESLAAEVSETQQNSAGLPAEE</sequence>
<keyword evidence="2" id="KW-0812">Transmembrane</keyword>
<proteinExistence type="predicted"/>
<dbReference type="EMBL" id="JXSQ01000021">
    <property type="protein sequence ID" value="KIP51850.1"/>
    <property type="molecule type" value="Genomic_DNA"/>
</dbReference>
<evidence type="ECO:0000313" key="3">
    <source>
        <dbReference type="EMBL" id="KIP51850.1"/>
    </source>
</evidence>
<evidence type="ECO:0000313" key="4">
    <source>
        <dbReference type="Proteomes" id="UP000032120"/>
    </source>
</evidence>
<evidence type="ECO:0000256" key="2">
    <source>
        <dbReference type="SAM" id="Phobius"/>
    </source>
</evidence>
<protein>
    <submittedName>
        <fullName evidence="3">Uncharacterized protein</fullName>
    </submittedName>
</protein>
<gene>
    <name evidence="3" type="ORF">SD72_13030</name>
</gene>
<keyword evidence="2" id="KW-0472">Membrane</keyword>
<dbReference type="AlphaFoldDB" id="A0A0D0H3U6"/>
<dbReference type="Proteomes" id="UP000032120">
    <property type="component" value="Unassembled WGS sequence"/>
</dbReference>
<reference evidence="3 4" key="1">
    <citation type="submission" date="2015-01" db="EMBL/GenBank/DDBJ databases">
        <title>Draft genome sequence of Leucobacter komagatae strain VKM ST2845.</title>
        <authorList>
            <person name="Karlyshev A.V."/>
            <person name="Kudryashova E.B."/>
        </authorList>
    </citation>
    <scope>NUCLEOTIDE SEQUENCE [LARGE SCALE GENOMIC DNA]</scope>
    <source>
        <strain evidence="3 4">VKM ST2845</strain>
    </source>
</reference>
<keyword evidence="1" id="KW-0175">Coiled coil</keyword>
<feature type="coiled-coil region" evidence="1">
    <location>
        <begin position="240"/>
        <end position="285"/>
    </location>
</feature>
<comment type="caution">
    <text evidence="3">The sequence shown here is derived from an EMBL/GenBank/DDBJ whole genome shotgun (WGS) entry which is preliminary data.</text>
</comment>
<keyword evidence="4" id="KW-1185">Reference proteome</keyword>
<dbReference type="OrthoDB" id="5116871at2"/>
<organism evidence="3 4">
    <name type="scientific">Leucobacter komagatae</name>
    <dbReference type="NCBI Taxonomy" id="55969"/>
    <lineage>
        <taxon>Bacteria</taxon>
        <taxon>Bacillati</taxon>
        <taxon>Actinomycetota</taxon>
        <taxon>Actinomycetes</taxon>
        <taxon>Micrococcales</taxon>
        <taxon>Microbacteriaceae</taxon>
        <taxon>Leucobacter</taxon>
    </lineage>
</organism>
<evidence type="ECO:0000256" key="1">
    <source>
        <dbReference type="SAM" id="Coils"/>
    </source>
</evidence>